<comment type="similarity">
    <text evidence="1 11">Belongs to the peptidase M1 family.</text>
</comment>
<feature type="domain" description="ERAP1-like C-terminal" evidence="13">
    <location>
        <begin position="555"/>
        <end position="896"/>
    </location>
</feature>
<evidence type="ECO:0000256" key="1">
    <source>
        <dbReference type="ARBA" id="ARBA00010136"/>
    </source>
</evidence>
<keyword evidence="6 9" id="KW-0862">Zinc</keyword>
<feature type="domain" description="Aminopeptidase N-like N-terminal" evidence="14">
    <location>
        <begin position="17"/>
        <end position="216"/>
    </location>
</feature>
<dbReference type="GO" id="GO:0070006">
    <property type="term" value="F:metalloaminopeptidase activity"/>
    <property type="evidence" value="ECO:0007669"/>
    <property type="project" value="TreeGrafter"/>
</dbReference>
<evidence type="ECO:0000256" key="11">
    <source>
        <dbReference type="RuleBase" id="RU364040"/>
    </source>
</evidence>
<dbReference type="InterPro" id="IPR045357">
    <property type="entry name" value="Aminopeptidase_N-like_N"/>
</dbReference>
<dbReference type="CDD" id="cd09601">
    <property type="entry name" value="M1_APN-Q_like"/>
    <property type="match status" value="1"/>
</dbReference>
<evidence type="ECO:0000259" key="12">
    <source>
        <dbReference type="Pfam" id="PF01433"/>
    </source>
</evidence>
<evidence type="ECO:0000256" key="6">
    <source>
        <dbReference type="ARBA" id="ARBA00022833"/>
    </source>
</evidence>
<evidence type="ECO:0000256" key="8">
    <source>
        <dbReference type="PIRSR" id="PIRSR634016-1"/>
    </source>
</evidence>
<dbReference type="Gene3D" id="2.60.40.1730">
    <property type="entry name" value="tricorn interacting facor f3 domain"/>
    <property type="match status" value="1"/>
</dbReference>
<dbReference type="MEROPS" id="M01.010"/>
<feature type="binding site" evidence="9">
    <location>
        <position position="328"/>
    </location>
    <ligand>
        <name>Zn(2+)</name>
        <dbReference type="ChEBI" id="CHEBI:29105"/>
        <note>catalytic</note>
    </ligand>
</feature>
<evidence type="ECO:0000313" key="15">
    <source>
        <dbReference type="EMBL" id="CDS24674.1"/>
    </source>
</evidence>
<dbReference type="InterPro" id="IPR050344">
    <property type="entry name" value="Peptidase_M1_aminopeptidases"/>
</dbReference>
<dbReference type="Gene3D" id="1.25.50.20">
    <property type="match status" value="1"/>
</dbReference>
<dbReference type="GO" id="GO:0043171">
    <property type="term" value="P:peptide catabolic process"/>
    <property type="evidence" value="ECO:0007669"/>
    <property type="project" value="TreeGrafter"/>
</dbReference>
<evidence type="ECO:0000256" key="10">
    <source>
        <dbReference type="PIRSR" id="PIRSR634016-4"/>
    </source>
</evidence>
<evidence type="ECO:0000256" key="7">
    <source>
        <dbReference type="ARBA" id="ARBA00023049"/>
    </source>
</evidence>
<dbReference type="Pfam" id="PF17900">
    <property type="entry name" value="Peptidase_M1_N"/>
    <property type="match status" value="1"/>
</dbReference>
<evidence type="ECO:0000313" key="16">
    <source>
        <dbReference type="Proteomes" id="UP000492820"/>
    </source>
</evidence>
<dbReference type="FunFam" id="2.60.40.1730:FF:000002">
    <property type="entry name" value="Aminopeptidase"/>
    <property type="match status" value="1"/>
</dbReference>
<dbReference type="AlphaFoldDB" id="A0A068WWY2"/>
<evidence type="ECO:0000259" key="13">
    <source>
        <dbReference type="Pfam" id="PF11838"/>
    </source>
</evidence>
<dbReference type="Gene3D" id="2.60.40.1910">
    <property type="match status" value="1"/>
</dbReference>
<reference evidence="15" key="2">
    <citation type="submission" date="2014-06" db="EMBL/GenBank/DDBJ databases">
        <authorList>
            <person name="Aslett M."/>
        </authorList>
    </citation>
    <scope>NUCLEOTIDE SEQUENCE</scope>
</reference>
<protein>
    <recommendedName>
        <fullName evidence="11">Aminopeptidase</fullName>
        <ecNumber evidence="11">3.4.11.-</ecNumber>
    </recommendedName>
</protein>
<keyword evidence="5 11" id="KW-0378">Hydrolase</keyword>
<dbReference type="GO" id="GO:0005737">
    <property type="term" value="C:cytoplasm"/>
    <property type="evidence" value="ECO:0007669"/>
    <property type="project" value="TreeGrafter"/>
</dbReference>
<gene>
    <name evidence="17" type="primary">EGR_07486</name>
    <name evidence="15" type="ORF">EgrG_001105200</name>
</gene>
<dbReference type="PANTHER" id="PTHR11533">
    <property type="entry name" value="PROTEASE M1 ZINC METALLOPROTEASE"/>
    <property type="match status" value="1"/>
</dbReference>
<dbReference type="InterPro" id="IPR042097">
    <property type="entry name" value="Aminopeptidase_N-like_N_sf"/>
</dbReference>
<accession>A0A068WWY2</accession>
<comment type="cofactor">
    <cofactor evidence="9 11">
        <name>Zn(2+)</name>
        <dbReference type="ChEBI" id="CHEBI:29105"/>
    </cofactor>
    <text evidence="9 11">Binds 1 zinc ion per subunit.</text>
</comment>
<dbReference type="PANTHER" id="PTHR11533:SF174">
    <property type="entry name" value="PUROMYCIN-SENSITIVE AMINOPEPTIDASE-RELATED"/>
    <property type="match status" value="1"/>
</dbReference>
<reference evidence="17" key="3">
    <citation type="submission" date="2020-10" db="UniProtKB">
        <authorList>
            <consortium name="WormBaseParasite"/>
        </authorList>
    </citation>
    <scope>IDENTIFICATION</scope>
</reference>
<evidence type="ECO:0000256" key="3">
    <source>
        <dbReference type="ARBA" id="ARBA00022670"/>
    </source>
</evidence>
<dbReference type="GO" id="GO:0008270">
    <property type="term" value="F:zinc ion binding"/>
    <property type="evidence" value="ECO:0007669"/>
    <property type="project" value="UniProtKB-UniRule"/>
</dbReference>
<evidence type="ECO:0000256" key="2">
    <source>
        <dbReference type="ARBA" id="ARBA00022438"/>
    </source>
</evidence>
<evidence type="ECO:0000256" key="9">
    <source>
        <dbReference type="PIRSR" id="PIRSR634016-3"/>
    </source>
</evidence>
<dbReference type="Pfam" id="PF01433">
    <property type="entry name" value="Peptidase_M1"/>
    <property type="match status" value="1"/>
</dbReference>
<feature type="domain" description="Peptidase M1 membrane alanine aminopeptidase" evidence="12">
    <location>
        <begin position="253"/>
        <end position="469"/>
    </location>
</feature>
<dbReference type="SUPFAM" id="SSF63737">
    <property type="entry name" value="Leukotriene A4 hydrolase N-terminal domain"/>
    <property type="match status" value="1"/>
</dbReference>
<evidence type="ECO:0000313" key="17">
    <source>
        <dbReference type="WBParaSite" id="EgrG_001105200"/>
    </source>
</evidence>
<keyword evidence="3 11" id="KW-0645">Protease</keyword>
<dbReference type="OrthoDB" id="275509at2759"/>
<evidence type="ECO:0000259" key="14">
    <source>
        <dbReference type="Pfam" id="PF17900"/>
    </source>
</evidence>
<feature type="binding site" evidence="9">
    <location>
        <position position="324"/>
    </location>
    <ligand>
        <name>Zn(2+)</name>
        <dbReference type="ChEBI" id="CHEBI:29105"/>
        <note>catalytic</note>
    </ligand>
</feature>
<feature type="active site" description="Proton acceptor" evidence="8">
    <location>
        <position position="325"/>
    </location>
</feature>
<dbReference type="GO" id="GO:0042277">
    <property type="term" value="F:peptide binding"/>
    <property type="evidence" value="ECO:0007669"/>
    <property type="project" value="TreeGrafter"/>
</dbReference>
<feature type="binding site" evidence="9">
    <location>
        <position position="347"/>
    </location>
    <ligand>
        <name>Zn(2+)</name>
        <dbReference type="ChEBI" id="CHEBI:29105"/>
        <note>catalytic</note>
    </ligand>
</feature>
<dbReference type="InterPro" id="IPR014782">
    <property type="entry name" value="Peptidase_M1_dom"/>
</dbReference>
<dbReference type="Pfam" id="PF11838">
    <property type="entry name" value="ERAP1_C"/>
    <property type="match status" value="1"/>
</dbReference>
<dbReference type="EMBL" id="LK028614">
    <property type="protein sequence ID" value="CDS24674.1"/>
    <property type="molecule type" value="Genomic_DNA"/>
</dbReference>
<proteinExistence type="inferred from homology"/>
<feature type="site" description="Transition state stabilizer" evidence="10">
    <location>
        <position position="410"/>
    </location>
</feature>
<evidence type="ECO:0000256" key="4">
    <source>
        <dbReference type="ARBA" id="ARBA00022723"/>
    </source>
</evidence>
<dbReference type="Gene3D" id="1.10.390.10">
    <property type="entry name" value="Neutral Protease Domain 2"/>
    <property type="match status" value="1"/>
</dbReference>
<dbReference type="PRINTS" id="PR00756">
    <property type="entry name" value="ALADIPTASE"/>
</dbReference>
<keyword evidence="4 9" id="KW-0479">Metal-binding</keyword>
<dbReference type="EC" id="3.4.11.-" evidence="11"/>
<evidence type="ECO:0000256" key="5">
    <source>
        <dbReference type="ARBA" id="ARBA00022801"/>
    </source>
</evidence>
<dbReference type="GO" id="GO:0016020">
    <property type="term" value="C:membrane"/>
    <property type="evidence" value="ECO:0007669"/>
    <property type="project" value="TreeGrafter"/>
</dbReference>
<dbReference type="WBParaSite" id="EgrG_001105200">
    <property type="protein sequence ID" value="EgrG_001105200"/>
    <property type="gene ID" value="EgrG_001105200"/>
</dbReference>
<dbReference type="FunFam" id="1.10.390.10:FF:000001">
    <property type="entry name" value="Aminopeptidase"/>
    <property type="match status" value="1"/>
</dbReference>
<organism evidence="15">
    <name type="scientific">Echinococcus granulosus</name>
    <name type="common">Hydatid tapeworm</name>
    <dbReference type="NCBI Taxonomy" id="6210"/>
    <lineage>
        <taxon>Eukaryota</taxon>
        <taxon>Metazoa</taxon>
        <taxon>Spiralia</taxon>
        <taxon>Lophotrochozoa</taxon>
        <taxon>Platyhelminthes</taxon>
        <taxon>Cestoda</taxon>
        <taxon>Eucestoda</taxon>
        <taxon>Cyclophyllidea</taxon>
        <taxon>Taeniidae</taxon>
        <taxon>Echinococcus</taxon>
        <taxon>Echinococcus granulosus group</taxon>
    </lineage>
</organism>
<reference evidence="15 16" key="1">
    <citation type="journal article" date="2013" name="Nature">
        <title>The genomes of four tapeworm species reveal adaptations to parasitism.</title>
        <authorList>
            <person name="Tsai I.J."/>
            <person name="Zarowiecki M."/>
            <person name="Holroyd N."/>
            <person name="Garciarrubio A."/>
            <person name="Sanchez-Flores A."/>
            <person name="Brooks K.L."/>
            <person name="Tracey A."/>
            <person name="Bobes R.J."/>
            <person name="Fragoso G."/>
            <person name="Sciutto E."/>
            <person name="Aslett M."/>
            <person name="Beasley H."/>
            <person name="Bennett H.M."/>
            <person name="Cai J."/>
            <person name="Camicia F."/>
            <person name="Clark R."/>
            <person name="Cucher M."/>
            <person name="De Silva N."/>
            <person name="Day T.A."/>
            <person name="Deplazes P."/>
            <person name="Estrada K."/>
            <person name="Fernandez C."/>
            <person name="Holland P.W."/>
            <person name="Hou J."/>
            <person name="Hu S."/>
            <person name="Huckvale T."/>
            <person name="Hung S.S."/>
            <person name="Kamenetzky L."/>
            <person name="Keane J.A."/>
            <person name="Kiss F."/>
            <person name="Koziol U."/>
            <person name="Lambert O."/>
            <person name="Liu K."/>
            <person name="Luo X."/>
            <person name="Luo Y."/>
            <person name="Macchiaroli N."/>
            <person name="Nichol S."/>
            <person name="Paps J."/>
            <person name="Parkinson J."/>
            <person name="Pouchkina-Stantcheva N."/>
            <person name="Riddiford N."/>
            <person name="Rosenzvit M."/>
            <person name="Salinas G."/>
            <person name="Wasmuth J.D."/>
            <person name="Zamanian M."/>
            <person name="Zheng Y."/>
            <person name="Cai X."/>
            <person name="Soberon X."/>
            <person name="Olson P.D."/>
            <person name="Laclette J.P."/>
            <person name="Brehm K."/>
            <person name="Berriman M."/>
            <person name="Garciarrubio A."/>
            <person name="Bobes R.J."/>
            <person name="Fragoso G."/>
            <person name="Sanchez-Flores A."/>
            <person name="Estrada K."/>
            <person name="Cevallos M.A."/>
            <person name="Morett E."/>
            <person name="Gonzalez V."/>
            <person name="Portillo T."/>
            <person name="Ochoa-Leyva A."/>
            <person name="Jose M.V."/>
            <person name="Sciutto E."/>
            <person name="Landa A."/>
            <person name="Jimenez L."/>
            <person name="Valdes V."/>
            <person name="Carrero J.C."/>
            <person name="Larralde C."/>
            <person name="Morales-Montor J."/>
            <person name="Limon-Lason J."/>
            <person name="Soberon X."/>
            <person name="Laclette J.P."/>
        </authorList>
    </citation>
    <scope>NUCLEOTIDE SEQUENCE [LARGE SCALE GENOMIC DNA]</scope>
</reference>
<name>A0A068WWY2_ECHGR</name>
<dbReference type="GO" id="GO:0005615">
    <property type="term" value="C:extracellular space"/>
    <property type="evidence" value="ECO:0007669"/>
    <property type="project" value="TreeGrafter"/>
</dbReference>
<keyword evidence="7 11" id="KW-0482">Metalloprotease</keyword>
<dbReference type="InterPro" id="IPR024571">
    <property type="entry name" value="ERAP1-like_C_dom"/>
</dbReference>
<dbReference type="InterPro" id="IPR027268">
    <property type="entry name" value="Peptidase_M4/M1_CTD_sf"/>
</dbReference>
<dbReference type="InterPro" id="IPR001930">
    <property type="entry name" value="Peptidase_M1"/>
</dbReference>
<keyword evidence="2 11" id="KW-0031">Aminopeptidase</keyword>
<dbReference type="GO" id="GO:0006508">
    <property type="term" value="P:proteolysis"/>
    <property type="evidence" value="ECO:0007669"/>
    <property type="project" value="UniProtKB-KW"/>
</dbReference>
<dbReference type="Proteomes" id="UP000492820">
    <property type="component" value="Unassembled WGS sequence"/>
</dbReference>
<sequence length="926" mass="103506">MSSTKSEFERLPRIYEPQVYILELYPNARDFTFCGKVTICMALTQPTNSIVLNAKKIEIVSARVSNSALKSELIAPTKSIVYDEKQEKVTINFDSKLEKGDADLCLEYKGILADDMHGFYRSTYRDSSGEERVILSTQFEATYARRAFPCFDEPDRKAKFRISMVIPDHLTALSCMPEVSRNPVETCELQKYGLPTATSHPYVKVDFDETPLMSTYIVAFVVGRFDYTEARDVNGVRIRVYTPPNRSYLGAHALRMARSALPFFTEVFGTGYPLPKLDLVAIPDFAMGAMENWGLLTYRETRLLVDETGSSLMSKRGVALTVAHEVAHMWFGNLVTMKWWTHLWLNEGFATWIEYLAVDHCFPEYDIWTVFLTDEISNAMATDELKTSHPIEVEVHSPDEVAEIFDAVSYKKGSSIIRMINDYVGPEKFMKGLQLYIQRHKYGNTTTDDLWNALSEVCGEDVGSIMSTWTRQTGFPALTVHKVSDTAEDGLVISIQQDRFLAEGGYSDDTSEWYVPVTICEAADSTKILKRVLVPPSARTQAFSVHLPSGSQIRLNPGAVGFYRVQYEGSLMGPILEALGERRLENRDRLCVLVDAFALARAGRIRMTSALTMASTLHCEGDYIVWCELRTELGKLRSLLQERCATSNDASGVEATTPFEEALNTFIIHLAEPPFKQLGWEAGKKESNNAILLRPLLIAMLGAAGAPEVVARATALFDRHYKAVMSCDKGDADGCGAATTCGDIIPADLRVAVYSTCMRHGGDDVYERLLNLYERATMHDERVRILHCVGCTGQSALAKRVIGLAFSDLVRKQDRLFPLMSLSSGSAIGRRAVWREIQRRIDTLMEDLAATSIVSHVISTCCKGFCTKADYEEVEAFFKAHPVQCVRAVQQALESISLNTRFMDREGDSVSQFLVQFACNIPGCVC</sequence>
<dbReference type="InterPro" id="IPR034016">
    <property type="entry name" value="M1_APN-typ"/>
</dbReference>
<dbReference type="SUPFAM" id="SSF55486">
    <property type="entry name" value="Metalloproteases ('zincins'), catalytic domain"/>
    <property type="match status" value="1"/>
</dbReference>